<feature type="transmembrane region" description="Helical" evidence="14">
    <location>
        <begin position="762"/>
        <end position="783"/>
    </location>
</feature>
<evidence type="ECO:0000256" key="3">
    <source>
        <dbReference type="ARBA" id="ARBA00022553"/>
    </source>
</evidence>
<evidence type="ECO:0000256" key="4">
    <source>
        <dbReference type="ARBA" id="ARBA00022568"/>
    </source>
</evidence>
<feature type="transmembrane region" description="Helical" evidence="14">
    <location>
        <begin position="577"/>
        <end position="595"/>
    </location>
</feature>
<dbReference type="GO" id="GO:0005509">
    <property type="term" value="F:calcium ion binding"/>
    <property type="evidence" value="ECO:0007669"/>
    <property type="project" value="InterPro"/>
</dbReference>
<keyword evidence="5" id="KW-0107">Calcium channel</keyword>
<sequence length="1283" mass="139429">MRNSQTWAYQVACLSAQPGLRDRRSRLIYSQWKVVRVAKTAVWIGLSFQSLAEAMEGVTYRTNVGNHSIPEDCNVWLEGQVEHVSFYLEVTMSQGVDKLTSAAFHSSGDLRVVAPQGGAVKFEDIAAAGFGAALAAARSISLEGEGTMLFENLWSMQGSAACSPSSDVTSTVFHLHVRNSAAEISGGAFYAFGRVHVSSEGTVVFENCSSGYRGGAMASQAEMKLSGAGCFGFYNCNSTGDVYGGGAVSVLAADMVLELGTQGSVTFKQCIAPSLNDGGSGGAIFSGRNINISGGRVEFESCRAGCAKGHALAAASGIAHISQGTLVSLPGMDSLADSIVYARIVILPVDSGIGQCELCESGTVSLAPSTFELTDEVAAEAGVPLVLVKRTDDGRLLAVPYSSFSVNIPLTIVKSLDDVTVKNKRETVKFNIDDHDGAISPAQAPGLVIGIGHEVTYAYHPHDPYSACLPCHKVALQAANKVRCLGATAAVSQPGYMLLHRPGERRLQVHACPNRDACPGSNLSLTGEGRTSSHSKLCAEGYRRSPGCVLCEHGYGRPQLDPFVCRPCGSLSLTQQAALATVSSGVFYAIALASARPKTNTQQIFKVFLSFLTISCRGLSALPFTLHFEQLKQDMYATARSLSRGFLMLNFIISAEPGAGIHSHDCWGFTDGPVNLFCDFSLTWAIPLGLLALSFCCIGWQSWLKVLLVWSNVFIPVLAGAAAKLIPCFSTQKDGDRVLMYEAPYGTPCASTMATVAKLPRFWLALGTGLVLLLLGPILWLSLVRQDGARDKTTERKETVAFLTAGYKPMLCWWEITVLSRKTAVFVVATWFPMSWAPEIHLIYLLSIVAVAELLHATVQPYDNASLNRLEARMLGVSSLCLLLVASLLARWPYRPYAVYLATLVLLLLLTAGAYVYFLCLYMYFTFTREPETDAAEEAEASEAIFFAIYCLDVLVRVVVLGREWYYDPLEGVMIMNIFDLVLVIVNGFEVILLPTIISGGDSESASSIRVLKLVRIVRTLRIVKTVNMFRQLRLLVGTCVASIGALFWSMVLLCLFKLGFALVICQALQGYIMDEAQPLATRHEMNNLYGNFLKALYTMFEITHSGSWPAKVRPVIEKVSPWYAPLFLGYIALVVFAVIRVVTALFLQETLANAANDADMILENSRRLAKDYQDKLEELFRAADNDGDGSLTPEEFVDALSIPGVQRYLTMLDVRVADCRPLFDILDDGDGHITIAEFCKGLMQLKGQARALDIVMLARENAKVLRECQDIRKAVEPLEKSL</sequence>
<dbReference type="Gene3D" id="1.20.120.350">
    <property type="entry name" value="Voltage-gated potassium channels. Chain C"/>
    <property type="match status" value="1"/>
</dbReference>
<name>A0A812QT14_SYMPI</name>
<dbReference type="Pfam" id="PF13499">
    <property type="entry name" value="EF-hand_7"/>
    <property type="match status" value="1"/>
</dbReference>
<dbReference type="InterPro" id="IPR011992">
    <property type="entry name" value="EF-hand-dom_pair"/>
</dbReference>
<keyword evidence="11 14" id="KW-0472">Membrane</keyword>
<comment type="caution">
    <text evidence="16">The sequence shown here is derived from an EMBL/GenBank/DDBJ whole genome shotgun (WGS) entry which is preliminary data.</text>
</comment>
<evidence type="ECO:0000256" key="10">
    <source>
        <dbReference type="ARBA" id="ARBA00023065"/>
    </source>
</evidence>
<dbReference type="InterPro" id="IPR005821">
    <property type="entry name" value="Ion_trans_dom"/>
</dbReference>
<reference evidence="16" key="1">
    <citation type="submission" date="2021-02" db="EMBL/GenBank/DDBJ databases">
        <authorList>
            <person name="Dougan E. K."/>
            <person name="Rhodes N."/>
            <person name="Thang M."/>
            <person name="Chan C."/>
        </authorList>
    </citation>
    <scope>NUCLEOTIDE SEQUENCE</scope>
</reference>
<keyword evidence="6 14" id="KW-0812">Transmembrane</keyword>
<dbReference type="Gene3D" id="1.10.287.70">
    <property type="match status" value="1"/>
</dbReference>
<keyword evidence="3" id="KW-0597">Phosphoprotein</keyword>
<evidence type="ECO:0000313" key="16">
    <source>
        <dbReference type="EMBL" id="CAE7402755.1"/>
    </source>
</evidence>
<keyword evidence="10" id="KW-0406">Ion transport</keyword>
<proteinExistence type="predicted"/>
<keyword evidence="4" id="KW-0109">Calcium transport</keyword>
<evidence type="ECO:0000256" key="6">
    <source>
        <dbReference type="ARBA" id="ARBA00022692"/>
    </source>
</evidence>
<dbReference type="InterPro" id="IPR018247">
    <property type="entry name" value="EF_Hand_1_Ca_BS"/>
</dbReference>
<evidence type="ECO:0000256" key="5">
    <source>
        <dbReference type="ARBA" id="ARBA00022673"/>
    </source>
</evidence>
<evidence type="ECO:0000256" key="14">
    <source>
        <dbReference type="SAM" id="Phobius"/>
    </source>
</evidence>
<dbReference type="PANTHER" id="PTHR45628:SF7">
    <property type="entry name" value="VOLTAGE-DEPENDENT CALCIUM CHANNEL TYPE A SUBUNIT ALPHA-1"/>
    <property type="match status" value="1"/>
</dbReference>
<dbReference type="CDD" id="cd00051">
    <property type="entry name" value="EFh"/>
    <property type="match status" value="1"/>
</dbReference>
<evidence type="ECO:0000313" key="17">
    <source>
        <dbReference type="Proteomes" id="UP000649617"/>
    </source>
</evidence>
<feature type="transmembrane region" description="Helical" evidence="14">
    <location>
        <begin position="707"/>
        <end position="726"/>
    </location>
</feature>
<dbReference type="GO" id="GO:0008331">
    <property type="term" value="F:high voltage-gated calcium channel activity"/>
    <property type="evidence" value="ECO:0007669"/>
    <property type="project" value="TreeGrafter"/>
</dbReference>
<dbReference type="Pfam" id="PF00520">
    <property type="entry name" value="Ion_trans"/>
    <property type="match status" value="1"/>
</dbReference>
<dbReference type="InterPro" id="IPR027359">
    <property type="entry name" value="Volt_channel_dom_sf"/>
</dbReference>
<dbReference type="InterPro" id="IPR050599">
    <property type="entry name" value="VDCC_alpha-1_subunit"/>
</dbReference>
<evidence type="ECO:0000256" key="7">
    <source>
        <dbReference type="ARBA" id="ARBA00022837"/>
    </source>
</evidence>
<feature type="transmembrane region" description="Helical" evidence="14">
    <location>
        <begin position="1123"/>
        <end position="1148"/>
    </location>
</feature>
<keyword evidence="13" id="KW-0407">Ion channel</keyword>
<feature type="domain" description="EF-hand" evidence="15">
    <location>
        <begin position="1172"/>
        <end position="1207"/>
    </location>
</feature>
<dbReference type="EMBL" id="CAJNIZ010017757">
    <property type="protein sequence ID" value="CAE7402755.1"/>
    <property type="molecule type" value="Genomic_DNA"/>
</dbReference>
<feature type="transmembrane region" description="Helical" evidence="14">
    <location>
        <begin position="607"/>
        <end position="626"/>
    </location>
</feature>
<evidence type="ECO:0000256" key="12">
    <source>
        <dbReference type="ARBA" id="ARBA00023180"/>
    </source>
</evidence>
<keyword evidence="8" id="KW-0851">Voltage-gated channel</keyword>
<evidence type="ECO:0000256" key="8">
    <source>
        <dbReference type="ARBA" id="ARBA00022882"/>
    </source>
</evidence>
<feature type="transmembrane region" description="Helical" evidence="14">
    <location>
        <begin position="682"/>
        <end position="700"/>
    </location>
</feature>
<dbReference type="PROSITE" id="PS50222">
    <property type="entry name" value="EF_HAND_2"/>
    <property type="match status" value="1"/>
</dbReference>
<organism evidence="16 17">
    <name type="scientific">Symbiodinium pilosum</name>
    <name type="common">Dinoflagellate</name>
    <dbReference type="NCBI Taxonomy" id="2952"/>
    <lineage>
        <taxon>Eukaryota</taxon>
        <taxon>Sar</taxon>
        <taxon>Alveolata</taxon>
        <taxon>Dinophyceae</taxon>
        <taxon>Suessiales</taxon>
        <taxon>Symbiodiniaceae</taxon>
        <taxon>Symbiodinium</taxon>
    </lineage>
</organism>
<keyword evidence="7" id="KW-0106">Calcium</keyword>
<dbReference type="Gene3D" id="1.10.238.10">
    <property type="entry name" value="EF-hand"/>
    <property type="match status" value="1"/>
</dbReference>
<evidence type="ECO:0000259" key="15">
    <source>
        <dbReference type="PROSITE" id="PS50222"/>
    </source>
</evidence>
<dbReference type="SMART" id="SM00054">
    <property type="entry name" value="EFh"/>
    <property type="match status" value="2"/>
</dbReference>
<keyword evidence="12" id="KW-0325">Glycoprotein</keyword>
<feature type="transmembrane region" description="Helical" evidence="14">
    <location>
        <begin position="897"/>
        <end position="925"/>
    </location>
</feature>
<dbReference type="SUPFAM" id="SSF47473">
    <property type="entry name" value="EF-hand"/>
    <property type="match status" value="1"/>
</dbReference>
<comment type="subcellular location">
    <subcellularLocation>
        <location evidence="1">Membrane</location>
        <topology evidence="1">Multi-pass membrane protein</topology>
    </subcellularLocation>
</comment>
<dbReference type="PROSITE" id="PS00018">
    <property type="entry name" value="EF_HAND_1"/>
    <property type="match status" value="1"/>
</dbReference>
<feature type="transmembrane region" description="Helical" evidence="14">
    <location>
        <begin position="978"/>
        <end position="998"/>
    </location>
</feature>
<keyword evidence="2" id="KW-0813">Transport</keyword>
<dbReference type="InterPro" id="IPR002048">
    <property type="entry name" value="EF_hand_dom"/>
</dbReference>
<dbReference type="PANTHER" id="PTHR45628">
    <property type="entry name" value="VOLTAGE-DEPENDENT CALCIUM CHANNEL TYPE A SUBUNIT ALPHA-1"/>
    <property type="match status" value="1"/>
</dbReference>
<evidence type="ECO:0000256" key="9">
    <source>
        <dbReference type="ARBA" id="ARBA00022989"/>
    </source>
</evidence>
<feature type="transmembrane region" description="Helical" evidence="14">
    <location>
        <begin position="1035"/>
        <end position="1057"/>
    </location>
</feature>
<evidence type="ECO:0000256" key="13">
    <source>
        <dbReference type="ARBA" id="ARBA00023303"/>
    </source>
</evidence>
<keyword evidence="9 14" id="KW-1133">Transmembrane helix</keyword>
<evidence type="ECO:0000256" key="2">
    <source>
        <dbReference type="ARBA" id="ARBA00022448"/>
    </source>
</evidence>
<evidence type="ECO:0000256" key="1">
    <source>
        <dbReference type="ARBA" id="ARBA00004141"/>
    </source>
</evidence>
<dbReference type="GO" id="GO:0098703">
    <property type="term" value="P:calcium ion import across plasma membrane"/>
    <property type="evidence" value="ECO:0007669"/>
    <property type="project" value="TreeGrafter"/>
</dbReference>
<feature type="transmembrane region" description="Helical" evidence="14">
    <location>
        <begin position="872"/>
        <end position="890"/>
    </location>
</feature>
<feature type="transmembrane region" description="Helical" evidence="14">
    <location>
        <begin position="842"/>
        <end position="860"/>
    </location>
</feature>
<accession>A0A812QT14</accession>
<keyword evidence="17" id="KW-1185">Reference proteome</keyword>
<protein>
    <submittedName>
        <fullName evidence="16">Catsper1 protein</fullName>
    </submittedName>
</protein>
<dbReference type="GO" id="GO:0005891">
    <property type="term" value="C:voltage-gated calcium channel complex"/>
    <property type="evidence" value="ECO:0007669"/>
    <property type="project" value="TreeGrafter"/>
</dbReference>
<gene>
    <name evidence="16" type="primary">Catsper1</name>
    <name evidence="16" type="ORF">SPIL2461_LOCUS9935</name>
</gene>
<dbReference type="Proteomes" id="UP000649617">
    <property type="component" value="Unassembled WGS sequence"/>
</dbReference>
<feature type="transmembrane region" description="Helical" evidence="14">
    <location>
        <begin position="945"/>
        <end position="966"/>
    </location>
</feature>
<evidence type="ECO:0000256" key="11">
    <source>
        <dbReference type="ARBA" id="ARBA00023136"/>
    </source>
</evidence>